<evidence type="ECO:0000313" key="9">
    <source>
        <dbReference type="Proteomes" id="UP001292094"/>
    </source>
</evidence>
<dbReference type="InterPro" id="IPR002219">
    <property type="entry name" value="PKC_DAG/PE"/>
</dbReference>
<dbReference type="FunFam" id="3.30.60.20:FF:000025">
    <property type="entry name" value="Chimaerin"/>
    <property type="match status" value="1"/>
</dbReference>
<dbReference type="SUPFAM" id="SSF55550">
    <property type="entry name" value="SH2 domain"/>
    <property type="match status" value="1"/>
</dbReference>
<evidence type="ECO:0000256" key="2">
    <source>
        <dbReference type="ARBA" id="ARBA00022723"/>
    </source>
</evidence>
<proteinExistence type="predicted"/>
<dbReference type="PANTHER" id="PTHR46075">
    <property type="entry name" value="CHIMERIN FAMILY MEMBER"/>
    <property type="match status" value="1"/>
</dbReference>
<accession>A0AAE1TN64</accession>
<keyword evidence="3" id="KW-0862">Zinc</keyword>
<dbReference type="PROSITE" id="PS50081">
    <property type="entry name" value="ZF_DAG_PE_2"/>
    <property type="match status" value="1"/>
</dbReference>
<keyword evidence="1" id="KW-0343">GTPase activation</keyword>
<dbReference type="PANTHER" id="PTHR46075:SF2">
    <property type="entry name" value="RHO GTPASE ACTIVATING PROTEIN AT 5A, ISOFORM A"/>
    <property type="match status" value="1"/>
</dbReference>
<evidence type="ECO:0000313" key="8">
    <source>
        <dbReference type="EMBL" id="KAK4289490.1"/>
    </source>
</evidence>
<dbReference type="FunFam" id="3.30.505.10:FF:000019">
    <property type="entry name" value="Chimaerin"/>
    <property type="match status" value="1"/>
</dbReference>
<evidence type="ECO:0008006" key="10">
    <source>
        <dbReference type="Google" id="ProtNLM"/>
    </source>
</evidence>
<gene>
    <name evidence="8" type="ORF">Pmani_037536</name>
</gene>
<keyword evidence="2" id="KW-0479">Metal-binding</keyword>
<dbReference type="GO" id="GO:0005096">
    <property type="term" value="F:GTPase activator activity"/>
    <property type="evidence" value="ECO:0007669"/>
    <property type="project" value="UniProtKB-KW"/>
</dbReference>
<feature type="domain" description="Rho-GAP" evidence="7">
    <location>
        <begin position="288"/>
        <end position="495"/>
    </location>
</feature>
<protein>
    <recommendedName>
        <fullName evidence="10">N-chimaerin</fullName>
    </recommendedName>
</protein>
<feature type="domain" description="Phorbol-ester/DAG-type" evidence="6">
    <location>
        <begin position="225"/>
        <end position="275"/>
    </location>
</feature>
<dbReference type="SMART" id="SM00252">
    <property type="entry name" value="SH2"/>
    <property type="match status" value="1"/>
</dbReference>
<evidence type="ECO:0000259" key="7">
    <source>
        <dbReference type="PROSITE" id="PS50238"/>
    </source>
</evidence>
<dbReference type="Gene3D" id="1.10.555.10">
    <property type="entry name" value="Rho GTPase activation protein"/>
    <property type="match status" value="1"/>
</dbReference>
<dbReference type="InterPro" id="IPR008936">
    <property type="entry name" value="Rho_GTPase_activation_prot"/>
</dbReference>
<evidence type="ECO:0000256" key="3">
    <source>
        <dbReference type="ARBA" id="ARBA00022833"/>
    </source>
</evidence>
<name>A0AAE1TN64_9EUCA</name>
<dbReference type="AlphaFoldDB" id="A0AAE1TN64"/>
<dbReference type="GO" id="GO:0007165">
    <property type="term" value="P:signal transduction"/>
    <property type="evidence" value="ECO:0007669"/>
    <property type="project" value="InterPro"/>
</dbReference>
<dbReference type="Gene3D" id="3.30.60.20">
    <property type="match status" value="1"/>
</dbReference>
<dbReference type="InterPro" id="IPR051854">
    <property type="entry name" value="Rho-type_GAP"/>
</dbReference>
<dbReference type="Gene3D" id="3.30.505.10">
    <property type="entry name" value="SH2 domain"/>
    <property type="match status" value="1"/>
</dbReference>
<dbReference type="SMART" id="SM00324">
    <property type="entry name" value="RhoGAP"/>
    <property type="match status" value="1"/>
</dbReference>
<dbReference type="Proteomes" id="UP001292094">
    <property type="component" value="Unassembled WGS sequence"/>
</dbReference>
<dbReference type="CDD" id="cd20806">
    <property type="entry name" value="C1_CHN"/>
    <property type="match status" value="1"/>
</dbReference>
<dbReference type="InterPro" id="IPR000198">
    <property type="entry name" value="RhoGAP_dom"/>
</dbReference>
<dbReference type="PROSITE" id="PS50238">
    <property type="entry name" value="RHOGAP"/>
    <property type="match status" value="1"/>
</dbReference>
<dbReference type="Pfam" id="PF00017">
    <property type="entry name" value="SH2"/>
    <property type="match status" value="1"/>
</dbReference>
<dbReference type="GO" id="GO:0046872">
    <property type="term" value="F:metal ion binding"/>
    <property type="evidence" value="ECO:0007669"/>
    <property type="project" value="UniProtKB-KW"/>
</dbReference>
<dbReference type="PRINTS" id="PR00008">
    <property type="entry name" value="DAGPEDOMAIN"/>
</dbReference>
<keyword evidence="4" id="KW-0727">SH2 domain</keyword>
<dbReference type="InterPro" id="IPR020454">
    <property type="entry name" value="DAG/PE-bd"/>
</dbReference>
<evidence type="ECO:0000259" key="5">
    <source>
        <dbReference type="PROSITE" id="PS50001"/>
    </source>
</evidence>
<reference evidence="8" key="1">
    <citation type="submission" date="2023-11" db="EMBL/GenBank/DDBJ databases">
        <title>Genome assemblies of two species of porcelain crab, Petrolisthes cinctipes and Petrolisthes manimaculis (Anomura: Porcellanidae).</title>
        <authorList>
            <person name="Angst P."/>
        </authorList>
    </citation>
    <scope>NUCLEOTIDE SEQUENCE</scope>
    <source>
        <strain evidence="8">PB745_02</strain>
        <tissue evidence="8">Gill</tissue>
    </source>
</reference>
<keyword evidence="9" id="KW-1185">Reference proteome</keyword>
<dbReference type="InterPro" id="IPR036860">
    <property type="entry name" value="SH2_dom_sf"/>
</dbReference>
<dbReference type="InterPro" id="IPR000980">
    <property type="entry name" value="SH2"/>
</dbReference>
<sequence>MTSSEEGEQQPRSTSSMWKSYLYQLQQEAPTPFLVPCEDKPPDTPPHYGQEYHGTMGRHRCQELLSREGSYLVRHSDTSYGFYTLSLRFNGQIKHYRLYHDGRQHYVGEKRFDCLRSLVADGLVTLYIELKAGEQLRNISAGSYVNSPHYTLTRSIRKQIQSRRKVAANRENVKPRKQKVAEKEVKKEVDGSIFYVSSKKEETVEEEEGEGEEKEESCEVTTQRPHRFHVNTFSGLHWCGFCGHFLWGFVWQGVKCQDCGLKAHKQCSCKVPNDCCPDLNHLHNIFGVDLTTSLGVKTGPGSSGTGEVMEVPSVVTECVAEVEARGLTSEGIYRVPGSQEQIETLKLAFERDGNRVCLNERSVSDINVVAGLLKLYLRLLPIPLITTQCFTTLQTVCKLSDPEARISSIREAVLTLPPAHFATLKAIITHLGRVYEHCAVNKMSATSLSTVFAPTLIQSPPQTSNLQPADLLALANTSLQPRVVEVLIIYHRDVFQ</sequence>
<evidence type="ECO:0000259" key="6">
    <source>
        <dbReference type="PROSITE" id="PS50081"/>
    </source>
</evidence>
<dbReference type="PROSITE" id="PS50001">
    <property type="entry name" value="SH2"/>
    <property type="match status" value="1"/>
</dbReference>
<dbReference type="EMBL" id="JAWZYT010005837">
    <property type="protein sequence ID" value="KAK4289490.1"/>
    <property type="molecule type" value="Genomic_DNA"/>
</dbReference>
<feature type="domain" description="SH2" evidence="5">
    <location>
        <begin position="51"/>
        <end position="119"/>
    </location>
</feature>
<dbReference type="InterPro" id="IPR046349">
    <property type="entry name" value="C1-like_sf"/>
</dbReference>
<comment type="caution">
    <text evidence="8">The sequence shown here is derived from an EMBL/GenBank/DDBJ whole genome shotgun (WGS) entry which is preliminary data.</text>
</comment>
<dbReference type="SUPFAM" id="SSF57889">
    <property type="entry name" value="Cysteine-rich domain"/>
    <property type="match status" value="1"/>
</dbReference>
<dbReference type="SUPFAM" id="SSF48350">
    <property type="entry name" value="GTPase activation domain, GAP"/>
    <property type="match status" value="1"/>
</dbReference>
<evidence type="ECO:0000256" key="1">
    <source>
        <dbReference type="ARBA" id="ARBA00022468"/>
    </source>
</evidence>
<dbReference type="SMART" id="SM00109">
    <property type="entry name" value="C1"/>
    <property type="match status" value="1"/>
</dbReference>
<dbReference type="Pfam" id="PF00620">
    <property type="entry name" value="RhoGAP"/>
    <property type="match status" value="1"/>
</dbReference>
<organism evidence="8 9">
    <name type="scientific">Petrolisthes manimaculis</name>
    <dbReference type="NCBI Taxonomy" id="1843537"/>
    <lineage>
        <taxon>Eukaryota</taxon>
        <taxon>Metazoa</taxon>
        <taxon>Ecdysozoa</taxon>
        <taxon>Arthropoda</taxon>
        <taxon>Crustacea</taxon>
        <taxon>Multicrustacea</taxon>
        <taxon>Malacostraca</taxon>
        <taxon>Eumalacostraca</taxon>
        <taxon>Eucarida</taxon>
        <taxon>Decapoda</taxon>
        <taxon>Pleocyemata</taxon>
        <taxon>Anomura</taxon>
        <taxon>Galatheoidea</taxon>
        <taxon>Porcellanidae</taxon>
        <taxon>Petrolisthes</taxon>
    </lineage>
</organism>
<evidence type="ECO:0000256" key="4">
    <source>
        <dbReference type="PROSITE-ProRule" id="PRU00191"/>
    </source>
</evidence>
<dbReference type="Pfam" id="PF00130">
    <property type="entry name" value="C1_1"/>
    <property type="match status" value="1"/>
</dbReference>